<protein>
    <submittedName>
        <fullName evidence="1">Uncharacterized protein</fullName>
    </submittedName>
</protein>
<dbReference type="AlphaFoldDB" id="A0ABD5PKP4"/>
<gene>
    <name evidence="1" type="ORF">ACFO5R_03500</name>
</gene>
<name>A0ABD5PKP4_9EURY</name>
<accession>A0ABD5PKP4</accession>
<evidence type="ECO:0000313" key="2">
    <source>
        <dbReference type="Proteomes" id="UP001595898"/>
    </source>
</evidence>
<comment type="caution">
    <text evidence="1">The sequence shown here is derived from an EMBL/GenBank/DDBJ whole genome shotgun (WGS) entry which is preliminary data.</text>
</comment>
<reference evidence="1 2" key="1">
    <citation type="journal article" date="2019" name="Int. J. Syst. Evol. Microbiol.">
        <title>The Global Catalogue of Microorganisms (GCM) 10K type strain sequencing project: providing services to taxonomists for standard genome sequencing and annotation.</title>
        <authorList>
            <consortium name="The Broad Institute Genomics Platform"/>
            <consortium name="The Broad Institute Genome Sequencing Center for Infectious Disease"/>
            <person name="Wu L."/>
            <person name="Ma J."/>
        </authorList>
    </citation>
    <scope>NUCLEOTIDE SEQUENCE [LARGE SCALE GENOMIC DNA]</scope>
    <source>
        <strain evidence="1 2">WLHS5</strain>
    </source>
</reference>
<dbReference type="RefSeq" id="WP_250139143.1">
    <property type="nucleotide sequence ID" value="NZ_JALIQP010000001.1"/>
</dbReference>
<evidence type="ECO:0000313" key="1">
    <source>
        <dbReference type="EMBL" id="MFC4540993.1"/>
    </source>
</evidence>
<dbReference type="EMBL" id="JBHSFA010000002">
    <property type="protein sequence ID" value="MFC4540993.1"/>
    <property type="molecule type" value="Genomic_DNA"/>
</dbReference>
<sequence length="171" mass="19504">MIPHTVLKILIGRTWRTFVGTSHDELVDAVDRTLTDLERSYDREPTDPASGERAIFGARDATRFELADGDWALTITSVSYDPLLRAFLAIGSSGSTKSKYTNTACILDVRPISNEDEPQIRTVLQRLSEELDAEPWSIEHPRFAYSPLLRYKVKLLWRYWLSRGETADTSR</sequence>
<proteinExistence type="predicted"/>
<dbReference type="Proteomes" id="UP001595898">
    <property type="component" value="Unassembled WGS sequence"/>
</dbReference>
<organism evidence="1 2">
    <name type="scientific">Halosolutus amylolyticus</name>
    <dbReference type="NCBI Taxonomy" id="2932267"/>
    <lineage>
        <taxon>Archaea</taxon>
        <taxon>Methanobacteriati</taxon>
        <taxon>Methanobacteriota</taxon>
        <taxon>Stenosarchaea group</taxon>
        <taxon>Halobacteria</taxon>
        <taxon>Halobacteriales</taxon>
        <taxon>Natrialbaceae</taxon>
        <taxon>Halosolutus</taxon>
    </lineage>
</organism>
<keyword evidence="2" id="KW-1185">Reference proteome</keyword>